<comment type="caution">
    <text evidence="1">The sequence shown here is derived from an EMBL/GenBank/DDBJ whole genome shotgun (WGS) entry which is preliminary data.</text>
</comment>
<dbReference type="Gene3D" id="3.40.50.300">
    <property type="entry name" value="P-loop containing nucleotide triphosphate hydrolases"/>
    <property type="match status" value="1"/>
</dbReference>
<dbReference type="InterPro" id="IPR027417">
    <property type="entry name" value="P-loop_NTPase"/>
</dbReference>
<accession>A0ABQ4I2Y1</accession>
<keyword evidence="2" id="KW-1185">Reference proteome</keyword>
<evidence type="ECO:0000313" key="1">
    <source>
        <dbReference type="EMBL" id="GIJ12274.1"/>
    </source>
</evidence>
<sequence length="195" mass="21514">MNPPAIILYGPPASGKDTISEALTGLDHRYVLFEKLKIATEYGDRPGYRLATEKELAEMRARDLVVYENARYNNRYVVDRPGLAAAFATGDVPVVHMGQVAGVRALRAYPATWLRVLLWCPRDVTARRARHRGSPDVDARLTAWDETLTDLQASDPDDFDLRIQTDQHEPAESASLIDAALTAALARTSAPGADR</sequence>
<dbReference type="SUPFAM" id="SSF52540">
    <property type="entry name" value="P-loop containing nucleoside triphosphate hydrolases"/>
    <property type="match status" value="1"/>
</dbReference>
<evidence type="ECO:0000313" key="2">
    <source>
        <dbReference type="Proteomes" id="UP000647017"/>
    </source>
</evidence>
<organism evidence="1 2">
    <name type="scientific">Micromonospora andamanensis</name>
    <dbReference type="NCBI Taxonomy" id="1287068"/>
    <lineage>
        <taxon>Bacteria</taxon>
        <taxon>Bacillati</taxon>
        <taxon>Actinomycetota</taxon>
        <taxon>Actinomycetes</taxon>
        <taxon>Micromonosporales</taxon>
        <taxon>Micromonosporaceae</taxon>
        <taxon>Micromonospora</taxon>
    </lineage>
</organism>
<dbReference type="EMBL" id="BOOZ01000048">
    <property type="protein sequence ID" value="GIJ12274.1"/>
    <property type="molecule type" value="Genomic_DNA"/>
</dbReference>
<evidence type="ECO:0008006" key="3">
    <source>
        <dbReference type="Google" id="ProtNLM"/>
    </source>
</evidence>
<gene>
    <name evidence="1" type="ORF">Van01_54880</name>
</gene>
<dbReference type="Proteomes" id="UP000647017">
    <property type="component" value="Unassembled WGS sequence"/>
</dbReference>
<proteinExistence type="predicted"/>
<name>A0ABQ4I2Y1_9ACTN</name>
<dbReference type="RefSeq" id="WP_204013544.1">
    <property type="nucleotide sequence ID" value="NZ_BOOZ01000048.1"/>
</dbReference>
<reference evidence="1 2" key="1">
    <citation type="submission" date="2021-01" db="EMBL/GenBank/DDBJ databases">
        <title>Whole genome shotgun sequence of Verrucosispora andamanensis NBRC 109075.</title>
        <authorList>
            <person name="Komaki H."/>
            <person name="Tamura T."/>
        </authorList>
    </citation>
    <scope>NUCLEOTIDE SEQUENCE [LARGE SCALE GENOMIC DNA]</scope>
    <source>
        <strain evidence="1 2">NBRC 109075</strain>
    </source>
</reference>
<protein>
    <recommendedName>
        <fullName evidence="3">Guanylate kinase</fullName>
    </recommendedName>
</protein>